<keyword evidence="3" id="KW-1185">Reference proteome</keyword>
<organism evidence="2 3">
    <name type="scientific">Desmophyllum pertusum</name>
    <dbReference type="NCBI Taxonomy" id="174260"/>
    <lineage>
        <taxon>Eukaryota</taxon>
        <taxon>Metazoa</taxon>
        <taxon>Cnidaria</taxon>
        <taxon>Anthozoa</taxon>
        <taxon>Hexacorallia</taxon>
        <taxon>Scleractinia</taxon>
        <taxon>Caryophylliina</taxon>
        <taxon>Caryophylliidae</taxon>
        <taxon>Desmophyllum</taxon>
    </lineage>
</organism>
<dbReference type="EMBL" id="MU825875">
    <property type="protein sequence ID" value="KAJ7386847.1"/>
    <property type="molecule type" value="Genomic_DNA"/>
</dbReference>
<evidence type="ECO:0000313" key="3">
    <source>
        <dbReference type="Proteomes" id="UP001163046"/>
    </source>
</evidence>
<feature type="compositionally biased region" description="Basic and acidic residues" evidence="1">
    <location>
        <begin position="1"/>
        <end position="19"/>
    </location>
</feature>
<dbReference type="AlphaFoldDB" id="A0A9X0D4C4"/>
<protein>
    <submittedName>
        <fullName evidence="2">Uncharacterized protein</fullName>
    </submittedName>
</protein>
<reference evidence="2" key="1">
    <citation type="submission" date="2023-01" db="EMBL/GenBank/DDBJ databases">
        <title>Genome assembly of the deep-sea coral Lophelia pertusa.</title>
        <authorList>
            <person name="Herrera S."/>
            <person name="Cordes E."/>
        </authorList>
    </citation>
    <scope>NUCLEOTIDE SEQUENCE</scope>
    <source>
        <strain evidence="2">USNM1676648</strain>
        <tissue evidence="2">Polyp</tissue>
    </source>
</reference>
<dbReference type="Proteomes" id="UP001163046">
    <property type="component" value="Unassembled WGS sequence"/>
</dbReference>
<evidence type="ECO:0000313" key="2">
    <source>
        <dbReference type="EMBL" id="KAJ7386847.1"/>
    </source>
</evidence>
<dbReference type="OrthoDB" id="5989496at2759"/>
<proteinExistence type="predicted"/>
<feature type="region of interest" description="Disordered" evidence="1">
    <location>
        <begin position="1"/>
        <end position="41"/>
    </location>
</feature>
<sequence length="189" mass="20797">MEVKEKWRGMVSSAKKEHNNIANSRKKTGGGKRPASPKASSVQIIQLFGEDPSFSGIAGGIDSAEHCPKENLDSEASTIDTTCLALASHDQLTPQEECVELSPLCSVSPAASKSFDAPSKQLKSNFPAQKRKKTIVKIDDINEMHLCVLKKESLKLDMEMENLLLQRKEINLRIEQLQAKACNASILDY</sequence>
<name>A0A9X0D4C4_9CNID</name>
<evidence type="ECO:0000256" key="1">
    <source>
        <dbReference type="SAM" id="MobiDB-lite"/>
    </source>
</evidence>
<accession>A0A9X0D4C4</accession>
<comment type="caution">
    <text evidence="2">The sequence shown here is derived from an EMBL/GenBank/DDBJ whole genome shotgun (WGS) entry which is preliminary data.</text>
</comment>
<gene>
    <name evidence="2" type="ORF">OS493_006878</name>
</gene>